<dbReference type="PANTHER" id="PTHR42953:SF1">
    <property type="entry name" value="METAL-BINDING PROTEIN HI_0362-RELATED"/>
    <property type="match status" value="1"/>
</dbReference>
<protein>
    <submittedName>
        <fullName evidence="5">Metal ABC transporter substrate-binding protein</fullName>
    </submittedName>
</protein>
<dbReference type="eggNOG" id="COG0803">
    <property type="taxonomic scope" value="Bacteria"/>
</dbReference>
<comment type="caution">
    <text evidence="5">The sequence shown here is derived from an EMBL/GenBank/DDBJ whole genome shotgun (WGS) entry which is preliminary data.</text>
</comment>
<reference evidence="5 6" key="1">
    <citation type="journal article" date="2017" name="Front. Microbiol.">
        <title>Genomic Characterization of Dairy Associated Leuconostoc Species and Diversity of Leuconostocs in Undefined Mixed Mesophilic Starter Cultures.</title>
        <authorList>
            <person name="Frantzen C.A."/>
            <person name="Kot W."/>
            <person name="Pedersen T.B."/>
            <person name="Ardo Y.M."/>
            <person name="Broadbent J.R."/>
            <person name="Neve H."/>
            <person name="Hansen L.H."/>
            <person name="Dal Bello F."/>
            <person name="Ostlie H.M."/>
            <person name="Kleppen H.P."/>
            <person name="Vogensen F.K."/>
            <person name="Holo H."/>
        </authorList>
    </citation>
    <scope>NUCLEOTIDE SEQUENCE [LARGE SCALE GENOMIC DNA]</scope>
    <source>
        <strain evidence="5 6">LMGCF08</strain>
    </source>
</reference>
<dbReference type="CDD" id="cd01020">
    <property type="entry name" value="TroA_b"/>
    <property type="match status" value="1"/>
</dbReference>
<keyword evidence="3" id="KW-0479">Metal-binding</keyword>
<evidence type="ECO:0000313" key="6">
    <source>
        <dbReference type="Proteomes" id="UP000192288"/>
    </source>
</evidence>
<dbReference type="Pfam" id="PF01297">
    <property type="entry name" value="ZnuA"/>
    <property type="match status" value="1"/>
</dbReference>
<evidence type="ECO:0000313" key="5">
    <source>
        <dbReference type="EMBL" id="ORI97747.1"/>
    </source>
</evidence>
<dbReference type="Proteomes" id="UP000192288">
    <property type="component" value="Unassembled WGS sequence"/>
</dbReference>
<comment type="subcellular location">
    <subcellularLocation>
        <location evidence="1">Cell envelope</location>
    </subcellularLocation>
</comment>
<dbReference type="InterPro" id="IPR006127">
    <property type="entry name" value="ZnuA-like"/>
</dbReference>
<keyword evidence="4" id="KW-0732">Signal</keyword>
<evidence type="ECO:0000256" key="4">
    <source>
        <dbReference type="ARBA" id="ARBA00022729"/>
    </source>
</evidence>
<dbReference type="Gene3D" id="3.40.50.1980">
    <property type="entry name" value="Nitrogenase molybdenum iron protein domain"/>
    <property type="match status" value="2"/>
</dbReference>
<dbReference type="EMBL" id="MPLS01000015">
    <property type="protein sequence ID" value="ORI97747.1"/>
    <property type="molecule type" value="Genomic_DNA"/>
</dbReference>
<evidence type="ECO:0000256" key="1">
    <source>
        <dbReference type="ARBA" id="ARBA00004196"/>
    </source>
</evidence>
<organism evidence="5 6">
    <name type="scientific">Leuconostoc pseudomesenteroides</name>
    <dbReference type="NCBI Taxonomy" id="33968"/>
    <lineage>
        <taxon>Bacteria</taxon>
        <taxon>Bacillati</taxon>
        <taxon>Bacillota</taxon>
        <taxon>Bacilli</taxon>
        <taxon>Lactobacillales</taxon>
        <taxon>Lactobacillaceae</taxon>
        <taxon>Leuconostoc</taxon>
    </lineage>
</organism>
<proteinExistence type="predicted"/>
<keyword evidence="2" id="KW-0813">Transport</keyword>
<gene>
    <name evidence="5" type="ORF">BMR96_05370</name>
</gene>
<dbReference type="AlphaFoldDB" id="A0A1X0VDD8"/>
<dbReference type="GO" id="GO:0030001">
    <property type="term" value="P:metal ion transport"/>
    <property type="evidence" value="ECO:0007669"/>
    <property type="project" value="InterPro"/>
</dbReference>
<dbReference type="SUPFAM" id="SSF53807">
    <property type="entry name" value="Helical backbone' metal receptor"/>
    <property type="match status" value="1"/>
</dbReference>
<dbReference type="GO" id="GO:0030313">
    <property type="term" value="C:cell envelope"/>
    <property type="evidence" value="ECO:0007669"/>
    <property type="project" value="UniProtKB-SubCell"/>
</dbReference>
<accession>A0A1X0VDD8</accession>
<dbReference type="PANTHER" id="PTHR42953">
    <property type="entry name" value="HIGH-AFFINITY ZINC UPTAKE SYSTEM PROTEIN ZNUA-RELATED"/>
    <property type="match status" value="1"/>
</dbReference>
<name>A0A1X0VDD8_LEUPS</name>
<dbReference type="InterPro" id="IPR050492">
    <property type="entry name" value="Bact_metal-bind_prot9"/>
</dbReference>
<evidence type="ECO:0000256" key="3">
    <source>
        <dbReference type="ARBA" id="ARBA00022723"/>
    </source>
</evidence>
<sequence>MKKVITLLAIIMIIVMGFALIKGQHTSSKNNQHRQITIVASTDFYAELAQTVVGSHGKATAIIKNQNISPEDYEPTTAVAKEVSQADIVLANGLGYDTWLNKLAKASDQAKLIRVGETVLKQKTGNNPHLWNNPETMIKTAHYLAKQLGQQDPTHKADFQKNANKYIASLKPIQSLITQISKKSNGHAVAQTEPVFEYMLKAMGYHVMDSDFSEAIEAGNDPSPTTLATLKSAIENHKITFIVNNKQTSSTTVSNIINLAKTHHIPVVNVTETIPNGENYVSWKLSELQQIAKITQ</sequence>
<dbReference type="GO" id="GO:0046872">
    <property type="term" value="F:metal ion binding"/>
    <property type="evidence" value="ECO:0007669"/>
    <property type="project" value="UniProtKB-KW"/>
</dbReference>
<dbReference type="STRING" id="33968.BMS77_01155"/>
<dbReference type="RefSeq" id="WP_004911185.1">
    <property type="nucleotide sequence ID" value="NZ_MPLS01000015.1"/>
</dbReference>
<evidence type="ECO:0000256" key="2">
    <source>
        <dbReference type="ARBA" id="ARBA00022448"/>
    </source>
</evidence>